<evidence type="ECO:0000256" key="3">
    <source>
        <dbReference type="ARBA" id="ARBA00004963"/>
    </source>
</evidence>
<evidence type="ECO:0000256" key="4">
    <source>
        <dbReference type="ARBA" id="ARBA00006759"/>
    </source>
</evidence>
<evidence type="ECO:0000313" key="11">
    <source>
        <dbReference type="EMBL" id="GBG32616.1"/>
    </source>
</evidence>
<evidence type="ECO:0000256" key="7">
    <source>
        <dbReference type="ARBA" id="ARBA00022801"/>
    </source>
</evidence>
<accession>A0A2R5GP03</accession>
<organism evidence="11 12">
    <name type="scientific">Hondaea fermentalgiana</name>
    <dbReference type="NCBI Taxonomy" id="2315210"/>
    <lineage>
        <taxon>Eukaryota</taxon>
        <taxon>Sar</taxon>
        <taxon>Stramenopiles</taxon>
        <taxon>Bigyra</taxon>
        <taxon>Labyrinthulomycetes</taxon>
        <taxon>Thraustochytrida</taxon>
        <taxon>Thraustochytriidae</taxon>
        <taxon>Hondaea</taxon>
    </lineage>
</organism>
<dbReference type="SMART" id="SM00849">
    <property type="entry name" value="Lactamase_B"/>
    <property type="match status" value="1"/>
</dbReference>
<dbReference type="SUPFAM" id="SSF56281">
    <property type="entry name" value="Metallo-hydrolase/oxidoreductase"/>
    <property type="match status" value="1"/>
</dbReference>
<dbReference type="NCBIfam" id="TIGR03413">
    <property type="entry name" value="GSH_gloB"/>
    <property type="match status" value="1"/>
</dbReference>
<dbReference type="GO" id="GO:0046872">
    <property type="term" value="F:metal ion binding"/>
    <property type="evidence" value="ECO:0007669"/>
    <property type="project" value="UniProtKB-KW"/>
</dbReference>
<dbReference type="Pfam" id="PF16123">
    <property type="entry name" value="HAGH_C"/>
    <property type="match status" value="1"/>
</dbReference>
<protein>
    <recommendedName>
        <fullName evidence="5">hydroxyacylglutathione hydrolase</fullName>
        <ecNumber evidence="5">3.1.2.6</ecNumber>
    </recommendedName>
    <alternativeName>
        <fullName evidence="9">Glyoxalase II</fullName>
    </alternativeName>
</protein>
<dbReference type="CDD" id="cd07723">
    <property type="entry name" value="hydroxyacylglutathione_hydrolase_MBL-fold"/>
    <property type="match status" value="1"/>
</dbReference>
<dbReference type="InterPro" id="IPR036866">
    <property type="entry name" value="RibonucZ/Hydroxyglut_hydro"/>
</dbReference>
<dbReference type="OrthoDB" id="515692at2759"/>
<dbReference type="FunCoup" id="A0A2R5GP03">
    <property type="interactions" value="95"/>
</dbReference>
<keyword evidence="6" id="KW-0479">Metal-binding</keyword>
<sequence>MEVIPVPVLEDNYSYLLVDGGSKTCGVVDPVTPSKVIEAAKERGVKITHVLTTHSHWDHAGGNEEIAKIFKEAGEELTVVGGKNDGIPACTLPVGQGDTIQIGGIEVAVLDVPCHTPGHVAFLASCGAETPVVFTGDTLFVGGCGNFNSGTPEQMHHALINVLGKLDDNTRVFVGHNYTEKNLRWALHVEPENPAVKAKLEETRKSNEEKVFISSTIGQEKQFNPFMRCVIPEIQQHFQTPGDEVATLLRVRRGKDEWGRSL</sequence>
<feature type="domain" description="Metallo-beta-lactamase" evidence="10">
    <location>
        <begin position="11"/>
        <end position="176"/>
    </location>
</feature>
<dbReference type="InterPro" id="IPR035680">
    <property type="entry name" value="Clx_II_MBL"/>
</dbReference>
<gene>
    <name evidence="11" type="ORF">FCC1311_115971</name>
</gene>
<dbReference type="AlphaFoldDB" id="A0A2R5GP03"/>
<dbReference type="InParanoid" id="A0A2R5GP03"/>
<evidence type="ECO:0000256" key="8">
    <source>
        <dbReference type="ARBA" id="ARBA00022833"/>
    </source>
</evidence>
<dbReference type="InterPro" id="IPR017782">
    <property type="entry name" value="Hydroxyacylglutathione_Hdrlase"/>
</dbReference>
<dbReference type="Gene3D" id="3.60.15.10">
    <property type="entry name" value="Ribonuclease Z/Hydroxyacylglutathione hydrolase-like"/>
    <property type="match status" value="1"/>
</dbReference>
<comment type="similarity">
    <text evidence="4">Belongs to the metallo-beta-lactamase superfamily. Glyoxalase II family.</text>
</comment>
<evidence type="ECO:0000256" key="2">
    <source>
        <dbReference type="ARBA" id="ARBA00001947"/>
    </source>
</evidence>
<evidence type="ECO:0000256" key="1">
    <source>
        <dbReference type="ARBA" id="ARBA00001623"/>
    </source>
</evidence>
<dbReference type="EMBL" id="BEYU01000125">
    <property type="protein sequence ID" value="GBG32616.1"/>
    <property type="molecule type" value="Genomic_DNA"/>
</dbReference>
<comment type="cofactor">
    <cofactor evidence="2">
        <name>Zn(2+)</name>
        <dbReference type="ChEBI" id="CHEBI:29105"/>
    </cofactor>
</comment>
<comment type="caution">
    <text evidence="11">The sequence shown here is derived from an EMBL/GenBank/DDBJ whole genome shotgun (WGS) entry which is preliminary data.</text>
</comment>
<dbReference type="InterPro" id="IPR001279">
    <property type="entry name" value="Metallo-B-lactamas"/>
</dbReference>
<evidence type="ECO:0000256" key="6">
    <source>
        <dbReference type="ARBA" id="ARBA00022723"/>
    </source>
</evidence>
<dbReference type="PANTHER" id="PTHR11935:SF94">
    <property type="entry name" value="TENZING NORGAY, ISOFORM C"/>
    <property type="match status" value="1"/>
</dbReference>
<proteinExistence type="inferred from homology"/>
<comment type="pathway">
    <text evidence="3">Secondary metabolite metabolism; methylglyoxal degradation; (R)-lactate from methylglyoxal: step 2/2.</text>
</comment>
<keyword evidence="12" id="KW-1185">Reference proteome</keyword>
<keyword evidence="8" id="KW-0862">Zinc</keyword>
<dbReference type="EC" id="3.1.2.6" evidence="5"/>
<dbReference type="GO" id="GO:0019243">
    <property type="term" value="P:methylglyoxal catabolic process to D-lactate via S-lactoyl-glutathione"/>
    <property type="evidence" value="ECO:0007669"/>
    <property type="project" value="InterPro"/>
</dbReference>
<dbReference type="HAMAP" id="MF_01374">
    <property type="entry name" value="Glyoxalase_2"/>
    <property type="match status" value="1"/>
</dbReference>
<dbReference type="Pfam" id="PF00753">
    <property type="entry name" value="Lactamase_B"/>
    <property type="match status" value="1"/>
</dbReference>
<evidence type="ECO:0000259" key="10">
    <source>
        <dbReference type="SMART" id="SM00849"/>
    </source>
</evidence>
<evidence type="ECO:0000256" key="9">
    <source>
        <dbReference type="ARBA" id="ARBA00031044"/>
    </source>
</evidence>
<dbReference type="InterPro" id="IPR032282">
    <property type="entry name" value="HAGH_C"/>
</dbReference>
<reference evidence="11 12" key="1">
    <citation type="submission" date="2017-12" db="EMBL/GenBank/DDBJ databases">
        <title>Sequencing, de novo assembly and annotation of complete genome of a new Thraustochytrid species, strain FCC1311.</title>
        <authorList>
            <person name="Sedici K."/>
            <person name="Godart F."/>
            <person name="Aiese Cigliano R."/>
            <person name="Sanseverino W."/>
            <person name="Barakat M."/>
            <person name="Ortet P."/>
            <person name="Marechal E."/>
            <person name="Cagnac O."/>
            <person name="Amato A."/>
        </authorList>
    </citation>
    <scope>NUCLEOTIDE SEQUENCE [LARGE SCALE GENOMIC DNA]</scope>
</reference>
<evidence type="ECO:0000256" key="5">
    <source>
        <dbReference type="ARBA" id="ARBA00011917"/>
    </source>
</evidence>
<dbReference type="PANTHER" id="PTHR11935">
    <property type="entry name" value="BETA LACTAMASE DOMAIN"/>
    <property type="match status" value="1"/>
</dbReference>
<evidence type="ECO:0000313" key="12">
    <source>
        <dbReference type="Proteomes" id="UP000241890"/>
    </source>
</evidence>
<dbReference type="GO" id="GO:0004416">
    <property type="term" value="F:hydroxyacylglutathione hydrolase activity"/>
    <property type="evidence" value="ECO:0007669"/>
    <property type="project" value="UniProtKB-EC"/>
</dbReference>
<keyword evidence="7 11" id="KW-0378">Hydrolase</keyword>
<comment type="catalytic activity">
    <reaction evidence="1">
        <text>an S-(2-hydroxyacyl)glutathione + H2O = a 2-hydroxy carboxylate + glutathione + H(+)</text>
        <dbReference type="Rhea" id="RHEA:21864"/>
        <dbReference type="ChEBI" id="CHEBI:15377"/>
        <dbReference type="ChEBI" id="CHEBI:15378"/>
        <dbReference type="ChEBI" id="CHEBI:57925"/>
        <dbReference type="ChEBI" id="CHEBI:58896"/>
        <dbReference type="ChEBI" id="CHEBI:71261"/>
        <dbReference type="EC" id="3.1.2.6"/>
    </reaction>
</comment>
<dbReference type="Proteomes" id="UP000241890">
    <property type="component" value="Unassembled WGS sequence"/>
</dbReference>
<name>A0A2R5GP03_9STRA</name>